<evidence type="ECO:0000313" key="3">
    <source>
        <dbReference type="EMBL" id="KAK6947836.1"/>
    </source>
</evidence>
<dbReference type="Gene3D" id="1.10.10.10">
    <property type="entry name" value="Winged helix-like DNA-binding domain superfamily/Winged helix DNA-binding domain"/>
    <property type="match status" value="1"/>
</dbReference>
<feature type="domain" description="Spo11/DNA topoisomerase VI subunit A N-terminal" evidence="2">
    <location>
        <begin position="18"/>
        <end position="76"/>
    </location>
</feature>
<comment type="caution">
    <text evidence="3">The sequence shown here is derived from an EMBL/GenBank/DDBJ whole genome shotgun (WGS) entry which is preliminary data.</text>
</comment>
<dbReference type="GO" id="GO:0003918">
    <property type="term" value="F:DNA topoisomerase type II (double strand cut, ATP-hydrolyzing) activity"/>
    <property type="evidence" value="ECO:0007669"/>
    <property type="project" value="UniProtKB-UniRule"/>
</dbReference>
<dbReference type="PANTHER" id="PTHR10848">
    <property type="entry name" value="MEIOTIC RECOMBINATION PROTEIN SPO11"/>
    <property type="match status" value="1"/>
</dbReference>
<comment type="similarity">
    <text evidence="1">Belongs to the TOP6A family.</text>
</comment>
<dbReference type="AlphaFoldDB" id="A0AAN8ZRW8"/>
<dbReference type="GO" id="GO:0000706">
    <property type="term" value="P:meiotic DNA double-strand break processing"/>
    <property type="evidence" value="ECO:0007669"/>
    <property type="project" value="TreeGrafter"/>
</dbReference>
<feature type="active site" description="O-(5'-phospho-DNA)-tyrosine intermediate" evidence="1">
    <location>
        <position position="40"/>
    </location>
</feature>
<keyword evidence="1" id="KW-0413">Isomerase</keyword>
<organism evidence="3 4">
    <name type="scientific">Dillenia turbinata</name>
    <dbReference type="NCBI Taxonomy" id="194707"/>
    <lineage>
        <taxon>Eukaryota</taxon>
        <taxon>Viridiplantae</taxon>
        <taxon>Streptophyta</taxon>
        <taxon>Embryophyta</taxon>
        <taxon>Tracheophyta</taxon>
        <taxon>Spermatophyta</taxon>
        <taxon>Magnoliopsida</taxon>
        <taxon>eudicotyledons</taxon>
        <taxon>Gunneridae</taxon>
        <taxon>Pentapetalae</taxon>
        <taxon>Dilleniales</taxon>
        <taxon>Dilleniaceae</taxon>
        <taxon>Dillenia</taxon>
    </lineage>
</organism>
<dbReference type="GO" id="GO:0005524">
    <property type="term" value="F:ATP binding"/>
    <property type="evidence" value="ECO:0007669"/>
    <property type="project" value="InterPro"/>
</dbReference>
<dbReference type="InterPro" id="IPR013049">
    <property type="entry name" value="Spo11/TopoVI_A_N"/>
</dbReference>
<accession>A0AAN8ZRW8</accession>
<dbReference type="EMBL" id="JBAMMX010000001">
    <property type="protein sequence ID" value="KAK6947836.1"/>
    <property type="molecule type" value="Genomic_DNA"/>
</dbReference>
<evidence type="ECO:0000259" key="2">
    <source>
        <dbReference type="Pfam" id="PF04406"/>
    </source>
</evidence>
<dbReference type="GO" id="GO:0042138">
    <property type="term" value="P:meiotic DNA double-strand break formation"/>
    <property type="evidence" value="ECO:0007669"/>
    <property type="project" value="TreeGrafter"/>
</dbReference>
<protein>
    <submittedName>
        <fullName evidence="3">Spo11/DNA topoisomerase VI, subunit A, N-terminal</fullName>
    </submittedName>
</protein>
<evidence type="ECO:0000256" key="1">
    <source>
        <dbReference type="PROSITE-ProRule" id="PRU01385"/>
    </source>
</evidence>
<dbReference type="SUPFAM" id="SSF56726">
    <property type="entry name" value="DNA topoisomerase IV, alpha subunit"/>
    <property type="match status" value="1"/>
</dbReference>
<dbReference type="GO" id="GO:0007131">
    <property type="term" value="P:reciprocal meiotic recombination"/>
    <property type="evidence" value="ECO:0007669"/>
    <property type="project" value="TreeGrafter"/>
</dbReference>
<dbReference type="Pfam" id="PF04406">
    <property type="entry name" value="TP6A_N"/>
    <property type="match status" value="1"/>
</dbReference>
<dbReference type="InterPro" id="IPR036388">
    <property type="entry name" value="WH-like_DNA-bd_sf"/>
</dbReference>
<dbReference type="PANTHER" id="PTHR10848:SF0">
    <property type="entry name" value="MEIOTIC RECOMBINATION PROTEIN SPO11"/>
    <property type="match status" value="1"/>
</dbReference>
<dbReference type="InterPro" id="IPR002815">
    <property type="entry name" value="Spo11/TopoVI_A"/>
</dbReference>
<keyword evidence="4" id="KW-1185">Reference proteome</keyword>
<keyword evidence="1" id="KW-0238">DNA-binding</keyword>
<gene>
    <name evidence="3" type="ORF">RJ641_001309</name>
</gene>
<reference evidence="3 4" key="1">
    <citation type="submission" date="2023-12" db="EMBL/GenBank/DDBJ databases">
        <title>A high-quality genome assembly for Dillenia turbinata (Dilleniales).</title>
        <authorList>
            <person name="Chanderbali A."/>
        </authorList>
    </citation>
    <scope>NUCLEOTIDE SEQUENCE [LARGE SCALE GENOMIC DNA]</scope>
    <source>
        <strain evidence="3">LSX21</strain>
        <tissue evidence="3">Leaf</tissue>
    </source>
</reference>
<evidence type="ECO:0000313" key="4">
    <source>
        <dbReference type="Proteomes" id="UP001370490"/>
    </source>
</evidence>
<dbReference type="PROSITE" id="PS52041">
    <property type="entry name" value="TOPO_IIB"/>
    <property type="match status" value="1"/>
</dbReference>
<sequence>MDGYLRSVHSVYINIYKMVMELCLQTLVQGKRVTQRELFYKLLCASSEYFTSRLLVNQTIQDIVALLKCSRFSLGIMASGLLDGFGCRSNEPAFQTMDDIKLA</sequence>
<proteinExistence type="inferred from homology"/>
<comment type="catalytic activity">
    <reaction evidence="1">
        <text>ATP-dependent breakage, passage and rejoining of double-stranded DNA.</text>
        <dbReference type="EC" id="5.6.2.2"/>
    </reaction>
</comment>
<dbReference type="InterPro" id="IPR036078">
    <property type="entry name" value="Spo11/TopoVI_A_sf"/>
</dbReference>
<name>A0AAN8ZRW8_9MAGN</name>
<dbReference type="GO" id="GO:0000228">
    <property type="term" value="C:nuclear chromosome"/>
    <property type="evidence" value="ECO:0007669"/>
    <property type="project" value="TreeGrafter"/>
</dbReference>
<dbReference type="GO" id="GO:0003677">
    <property type="term" value="F:DNA binding"/>
    <property type="evidence" value="ECO:0007669"/>
    <property type="project" value="UniProtKB-UniRule"/>
</dbReference>
<keyword evidence="1" id="KW-0799">Topoisomerase</keyword>
<dbReference type="Proteomes" id="UP001370490">
    <property type="component" value="Unassembled WGS sequence"/>
</dbReference>